<organism evidence="2 3">
    <name type="scientific">Sediminicola luteus</name>
    <dbReference type="NCBI Taxonomy" id="319238"/>
    <lineage>
        <taxon>Bacteria</taxon>
        <taxon>Pseudomonadati</taxon>
        <taxon>Bacteroidota</taxon>
        <taxon>Flavobacteriia</taxon>
        <taxon>Flavobacteriales</taxon>
        <taxon>Flavobacteriaceae</taxon>
        <taxon>Sediminicola</taxon>
    </lineage>
</organism>
<dbReference type="SUPFAM" id="SSF51695">
    <property type="entry name" value="PLC-like phosphodiesterases"/>
    <property type="match status" value="1"/>
</dbReference>
<evidence type="ECO:0000313" key="2">
    <source>
        <dbReference type="EMBL" id="PCE64409.1"/>
    </source>
</evidence>
<accession>A0A2A4G613</accession>
<dbReference type="PANTHER" id="PTHR46320:SF1">
    <property type="entry name" value="GLYCEROPHOSPHODIESTER PHOSPHODIESTERASE 1"/>
    <property type="match status" value="1"/>
</dbReference>
<reference evidence="2 3" key="1">
    <citation type="submission" date="2017-04" db="EMBL/GenBank/DDBJ databases">
        <title>A new member of the family Flavobacteriaceae isolated from ascidians.</title>
        <authorList>
            <person name="Chen L."/>
        </authorList>
    </citation>
    <scope>NUCLEOTIDE SEQUENCE [LARGE SCALE GENOMIC DNA]</scope>
    <source>
        <strain evidence="2 3">HQA918</strain>
    </source>
</reference>
<dbReference type="Gene3D" id="3.20.20.190">
    <property type="entry name" value="Phosphatidylinositol (PI) phosphodiesterase"/>
    <property type="match status" value="1"/>
</dbReference>
<dbReference type="OrthoDB" id="384721at2"/>
<protein>
    <recommendedName>
        <fullName evidence="1">GP-PDE domain-containing protein</fullName>
    </recommendedName>
</protein>
<gene>
    <name evidence="2" type="ORF">B7P33_08955</name>
</gene>
<dbReference type="Proteomes" id="UP000219559">
    <property type="component" value="Unassembled WGS sequence"/>
</dbReference>
<proteinExistence type="predicted"/>
<dbReference type="GO" id="GO:0008889">
    <property type="term" value="F:glycerophosphodiester phosphodiesterase activity"/>
    <property type="evidence" value="ECO:0007669"/>
    <property type="project" value="TreeGrafter"/>
</dbReference>
<name>A0A2A4G613_9FLAO</name>
<dbReference type="AlphaFoldDB" id="A0A2A4G613"/>
<dbReference type="GO" id="GO:0006580">
    <property type="term" value="P:ethanolamine metabolic process"/>
    <property type="evidence" value="ECO:0007669"/>
    <property type="project" value="TreeGrafter"/>
</dbReference>
<dbReference type="GO" id="GO:0006644">
    <property type="term" value="P:phospholipid metabolic process"/>
    <property type="evidence" value="ECO:0007669"/>
    <property type="project" value="TreeGrafter"/>
</dbReference>
<comment type="caution">
    <text evidence="2">The sequence shown here is derived from an EMBL/GenBank/DDBJ whole genome shotgun (WGS) entry which is preliminary data.</text>
</comment>
<sequence length="287" mass="32687">MNMNVAGKGAVLFFIFLSSYIWSQQTRADSILYDFTHKPEKVLVAAHRAAHEYHPENSLAAIQEAIRLGADIVELDIRATSDGVLVMMHDKSLDRTTTGSGLVAEHSWAQLQQLRLTHKGRPTQEKIPTFAQALNAARDSILIDVDFKLEGMPAILEAAKEIVGLEMESQVLFFLYERKEALALHQMYPAIKIMPRVYTRRQARRLMRTFPQTILHIDKKVYSEPFAQKMRARGIRLWLNSLGDIDRAEKADPGQGFSQLERYPRANVIQTDLPKALLAYLEMKAKR</sequence>
<evidence type="ECO:0000313" key="3">
    <source>
        <dbReference type="Proteomes" id="UP000219559"/>
    </source>
</evidence>
<dbReference type="GO" id="GO:0005886">
    <property type="term" value="C:plasma membrane"/>
    <property type="evidence" value="ECO:0007669"/>
    <property type="project" value="TreeGrafter"/>
</dbReference>
<feature type="domain" description="GP-PDE" evidence="1">
    <location>
        <begin position="42"/>
        <end position="281"/>
    </location>
</feature>
<dbReference type="RefSeq" id="WP_097440531.1">
    <property type="nucleotide sequence ID" value="NZ_KZ300476.1"/>
</dbReference>
<dbReference type="InterPro" id="IPR030395">
    <property type="entry name" value="GP_PDE_dom"/>
</dbReference>
<dbReference type="PANTHER" id="PTHR46320">
    <property type="entry name" value="GLYCEROPHOSPHODIESTER PHOSPHODIESTERASE 1"/>
    <property type="match status" value="1"/>
</dbReference>
<dbReference type="EMBL" id="NBWU01000003">
    <property type="protein sequence ID" value="PCE64409.1"/>
    <property type="molecule type" value="Genomic_DNA"/>
</dbReference>
<keyword evidence="3" id="KW-1185">Reference proteome</keyword>
<dbReference type="PROSITE" id="PS51704">
    <property type="entry name" value="GP_PDE"/>
    <property type="match status" value="1"/>
</dbReference>
<dbReference type="CDD" id="cd08566">
    <property type="entry name" value="GDPD_AtGDE_like"/>
    <property type="match status" value="1"/>
</dbReference>
<dbReference type="GO" id="GO:0070291">
    <property type="term" value="P:N-acylethanolamine metabolic process"/>
    <property type="evidence" value="ECO:0007669"/>
    <property type="project" value="TreeGrafter"/>
</dbReference>
<evidence type="ECO:0000259" key="1">
    <source>
        <dbReference type="PROSITE" id="PS51704"/>
    </source>
</evidence>
<dbReference type="InterPro" id="IPR017946">
    <property type="entry name" value="PLC-like_Pdiesterase_TIM-brl"/>
</dbReference>
<dbReference type="Pfam" id="PF03009">
    <property type="entry name" value="GDPD"/>
    <property type="match status" value="1"/>
</dbReference>